<dbReference type="InterPro" id="IPR011333">
    <property type="entry name" value="SKP1/BTB/POZ_sf"/>
</dbReference>
<feature type="compositionally biased region" description="Polar residues" evidence="3">
    <location>
        <begin position="149"/>
        <end position="183"/>
    </location>
</feature>
<accession>A0A9R1TGC9</accession>
<feature type="region of interest" description="Disordered" evidence="3">
    <location>
        <begin position="334"/>
        <end position="355"/>
    </location>
</feature>
<dbReference type="PROSITE" id="PS50096">
    <property type="entry name" value="IQ"/>
    <property type="match status" value="1"/>
</dbReference>
<dbReference type="InterPro" id="IPR011705">
    <property type="entry name" value="BACK"/>
</dbReference>
<dbReference type="CDD" id="cd18186">
    <property type="entry name" value="BTB_POZ_ZBTB_KLHL-like"/>
    <property type="match status" value="1"/>
</dbReference>
<feature type="region of interest" description="Disordered" evidence="3">
    <location>
        <begin position="716"/>
        <end position="751"/>
    </location>
</feature>
<dbReference type="SMART" id="SM00612">
    <property type="entry name" value="Kelch"/>
    <property type="match status" value="6"/>
</dbReference>
<feature type="region of interest" description="Disordered" evidence="3">
    <location>
        <begin position="960"/>
        <end position="982"/>
    </location>
</feature>
<evidence type="ECO:0000259" key="4">
    <source>
        <dbReference type="SMART" id="SM00225"/>
    </source>
</evidence>
<dbReference type="InterPro" id="IPR000048">
    <property type="entry name" value="IQ_motif_EF-hand-BS"/>
</dbReference>
<dbReference type="GeneID" id="105269825"/>
<dbReference type="Pfam" id="PF07707">
    <property type="entry name" value="BACK"/>
    <property type="match status" value="1"/>
</dbReference>
<dbReference type="PANTHER" id="PTHR22667">
    <property type="entry name" value="AT01380P-RELATED"/>
    <property type="match status" value="1"/>
</dbReference>
<dbReference type="OrthoDB" id="6350321at2759"/>
<dbReference type="SMART" id="SM00875">
    <property type="entry name" value="BACK"/>
    <property type="match status" value="1"/>
</dbReference>
<organism evidence="6 7">
    <name type="scientific">Fopius arisanus</name>
    <dbReference type="NCBI Taxonomy" id="64838"/>
    <lineage>
        <taxon>Eukaryota</taxon>
        <taxon>Metazoa</taxon>
        <taxon>Ecdysozoa</taxon>
        <taxon>Arthropoda</taxon>
        <taxon>Hexapoda</taxon>
        <taxon>Insecta</taxon>
        <taxon>Pterygota</taxon>
        <taxon>Neoptera</taxon>
        <taxon>Endopterygota</taxon>
        <taxon>Hymenoptera</taxon>
        <taxon>Apocrita</taxon>
        <taxon>Ichneumonoidea</taxon>
        <taxon>Braconidae</taxon>
        <taxon>Opiinae</taxon>
        <taxon>Fopius</taxon>
    </lineage>
</organism>
<keyword evidence="1" id="KW-0880">Kelch repeat</keyword>
<dbReference type="InterPro" id="IPR000210">
    <property type="entry name" value="BTB/POZ_dom"/>
</dbReference>
<protein>
    <submittedName>
        <fullName evidence="7">Uncharacterized protein isoform X1</fullName>
    </submittedName>
</protein>
<feature type="domain" description="BACK" evidence="5">
    <location>
        <begin position="487"/>
        <end position="622"/>
    </location>
</feature>
<evidence type="ECO:0000313" key="7">
    <source>
        <dbReference type="RefSeq" id="XP_011308670.1"/>
    </source>
</evidence>
<dbReference type="SUPFAM" id="SSF54695">
    <property type="entry name" value="POZ domain"/>
    <property type="match status" value="1"/>
</dbReference>
<feature type="compositionally biased region" description="Polar residues" evidence="3">
    <location>
        <begin position="716"/>
        <end position="750"/>
    </location>
</feature>
<dbReference type="Proteomes" id="UP000694866">
    <property type="component" value="Unplaced"/>
</dbReference>
<dbReference type="Gene3D" id="1.20.5.190">
    <property type="match status" value="1"/>
</dbReference>
<name>A0A9R1TGC9_9HYME</name>
<reference evidence="7" key="1">
    <citation type="submission" date="2025-08" db="UniProtKB">
        <authorList>
            <consortium name="RefSeq"/>
        </authorList>
    </citation>
    <scope>IDENTIFICATION</scope>
    <source>
        <strain evidence="7">USDA-PBARC FA_bdor</strain>
        <tissue evidence="7">Whole organism</tissue>
    </source>
</reference>
<dbReference type="SMART" id="SM00225">
    <property type="entry name" value="BTB"/>
    <property type="match status" value="1"/>
</dbReference>
<gene>
    <name evidence="7" type="primary">LOC105269825</name>
</gene>
<evidence type="ECO:0000259" key="5">
    <source>
        <dbReference type="SMART" id="SM00875"/>
    </source>
</evidence>
<dbReference type="InterPro" id="IPR015915">
    <property type="entry name" value="Kelch-typ_b-propeller"/>
</dbReference>
<dbReference type="InterPro" id="IPR056737">
    <property type="entry name" value="Beta-prop_ATRN-MKLN-like"/>
</dbReference>
<dbReference type="Gene3D" id="2.120.10.80">
    <property type="entry name" value="Kelch-type beta propeller"/>
    <property type="match status" value="2"/>
</dbReference>
<dbReference type="SMART" id="SM00015">
    <property type="entry name" value="IQ"/>
    <property type="match status" value="1"/>
</dbReference>
<feature type="domain" description="BTB" evidence="4">
    <location>
        <begin position="419"/>
        <end position="514"/>
    </location>
</feature>
<sequence>MRRSFFNNYRNIITTSTENDSCHSSDLDPVNPSGCHTQWSECRPTCYKLPEFKLHNSRDKRFHRSSSFPNIPDKFSVNNNQHQRISYLEGTSRGKLGKEGTPRILRALRRHSGKDSIAKVGLASREDKSLSLKGDNSKSEVVILYQGEPTVNQDPSSSTTSKTLVRTSKSDHTIVTQSHPPNQHSRESPRIPPKLQPRRRRPPHRRPLRRQSLNVNIIQESRVVDSGRRTPSPCLRQPTNDVIRHMAYSVNERGTENRRVFPFQSTPSGNLKVIPNQVIFESKKVSVLVADPRHAKVNVKAELNKPEVEIGDSGQAKDLPPGVTPSAIDHLQAQRKLPRIPTQYVPRTQPHRGKLRHDQMEMKQNNQGNHHRHQPGNEVPLASLGFTVEQPIDWENINLPEKTDLYDELERRITNYKNADCIVHLGHDEFHCHLLVLQSYSTFFDDKNCKEIDLTGSGVTSRAFSIIYDWMISCSAESCHLLRRDNILEIFTGAQVLGIKELEEQCWSFIDNEELFSEDTAFLLYLDAKKIRNSAVMELMIPRIMKFFLMLVSTKDFLELSVDELCLLLRSDYICVNSEMEVLMSAVRWLMYDWETRKEYLLDILKCVRFGLIAPWQLVDVKRNPENPEFMELMSYPEIQKMVDDGLAFVIIKYWYSNQTQDYYHWIELLGLTEPANRNWTGEEKNYVTYREFLLYLEEYQRTKISELKTKNIEKSQTMSNDCAESPVRQPNNYQSLHNPRASSSGQVNLPPNIGGRPSRCPRMPVGGQGAQGAPPTLGMPPEILSKYLSSLGSHSKVIIPGHTDVHQTRNHVDDARCDQWKSNSGLNWKKLRQRKREFYRRNGKNSDSSKSEEEAATTIQAVYRGYKTRQTFQEIKKLSSDENQNARRVAQLLSIPSINKNNQPLEPLRQAGGGGVSGDPRQVNTEIPQPTPRSRKALEAVETLHPPNPLDFDAGTSSSQFFETDTEDPFTPRLQKSTDTNGENTVLVFGGIDPHVEYGVRGNTGRDIYRYKSVENVWEFVGELPEPRHHHSVALMWGKIYLIGGADPREDFLKRKCVALGTVWSYDIATRSWYNEPELLTPRKNFALVNSHGRMYAIGGQDKNGVALRSVEVFDPTEGTWRIAPPMHTARIGPASTKYGNYIWVGGGMTISKREPISKDVECFDPSKNTWINIEPLRVPRCFASFHVMFDTLYIIGGAGRSLKNVTMTESIDTIDVWDPELRTWREFSKITIGRHSHSTGSIGNQLLVIGGLTTIFMKTLRTVECFCFERSRWIRGVATLPYALSGHASVSLNSQNSLRNY</sequence>
<dbReference type="GO" id="GO:0003779">
    <property type="term" value="F:actin binding"/>
    <property type="evidence" value="ECO:0007669"/>
    <property type="project" value="UniProtKB-KW"/>
</dbReference>
<evidence type="ECO:0000256" key="2">
    <source>
        <dbReference type="ARBA" id="ARBA00022737"/>
    </source>
</evidence>
<evidence type="ECO:0000313" key="6">
    <source>
        <dbReference type="Proteomes" id="UP000694866"/>
    </source>
</evidence>
<feature type="region of interest" description="Disordered" evidence="3">
    <location>
        <begin position="901"/>
        <end position="935"/>
    </location>
</feature>
<dbReference type="CDD" id="cd23767">
    <property type="entry name" value="IQCD"/>
    <property type="match status" value="1"/>
</dbReference>
<keyword evidence="6" id="KW-1185">Reference proteome</keyword>
<dbReference type="InterPro" id="IPR006652">
    <property type="entry name" value="Kelch_1"/>
</dbReference>
<evidence type="ECO:0000256" key="1">
    <source>
        <dbReference type="ARBA" id="ARBA00022441"/>
    </source>
</evidence>
<keyword evidence="2" id="KW-0677">Repeat</keyword>
<proteinExistence type="predicted"/>
<dbReference type="Gene3D" id="1.25.40.420">
    <property type="match status" value="1"/>
</dbReference>
<feature type="region of interest" description="Disordered" evidence="3">
    <location>
        <begin position="147"/>
        <end position="216"/>
    </location>
</feature>
<dbReference type="Pfam" id="PF24981">
    <property type="entry name" value="Beta-prop_ATRN-LZTR1"/>
    <property type="match status" value="1"/>
</dbReference>
<feature type="compositionally biased region" description="Basic residues" evidence="3">
    <location>
        <begin position="196"/>
        <end position="209"/>
    </location>
</feature>
<evidence type="ECO:0000256" key="3">
    <source>
        <dbReference type="SAM" id="MobiDB-lite"/>
    </source>
</evidence>
<dbReference type="KEGG" id="fas:105269825"/>
<dbReference type="SUPFAM" id="SSF117281">
    <property type="entry name" value="Kelch motif"/>
    <property type="match status" value="1"/>
</dbReference>
<dbReference type="Pfam" id="PF00651">
    <property type="entry name" value="BTB"/>
    <property type="match status" value="1"/>
</dbReference>
<dbReference type="RefSeq" id="XP_011308670.1">
    <property type="nucleotide sequence ID" value="XM_011310368.1"/>
</dbReference>
<dbReference type="PANTHER" id="PTHR22667:SF0">
    <property type="entry name" value="AT01380P-RELATED"/>
    <property type="match status" value="1"/>
</dbReference>
<dbReference type="CDD" id="cd14733">
    <property type="entry name" value="BACK"/>
    <property type="match status" value="1"/>
</dbReference>
<dbReference type="Pfam" id="PF00612">
    <property type="entry name" value="IQ"/>
    <property type="match status" value="1"/>
</dbReference>
<dbReference type="Gene3D" id="3.30.710.10">
    <property type="entry name" value="Potassium Channel Kv1.1, Chain A"/>
    <property type="match status" value="1"/>
</dbReference>